<accession>A0A6J5K4Z2</accession>
<gene>
    <name evidence="2" type="ORF">LMG9964_02428</name>
</gene>
<protein>
    <recommendedName>
        <fullName evidence="1">SsuA/THI5-like domain-containing protein</fullName>
    </recommendedName>
</protein>
<dbReference type="RefSeq" id="WP_041745472.1">
    <property type="nucleotide sequence ID" value="NZ_CADILN010000002.1"/>
</dbReference>
<dbReference type="AlphaFoldDB" id="A0A6J5K4Z2"/>
<dbReference type="Proteomes" id="UP000494102">
    <property type="component" value="Unassembled WGS sequence"/>
</dbReference>
<evidence type="ECO:0000259" key="1">
    <source>
        <dbReference type="Pfam" id="PF09084"/>
    </source>
</evidence>
<dbReference type="SUPFAM" id="SSF53850">
    <property type="entry name" value="Periplasmic binding protein-like II"/>
    <property type="match status" value="1"/>
</dbReference>
<dbReference type="EMBL" id="CADILN010000002">
    <property type="protein sequence ID" value="CAB4048787.1"/>
    <property type="molecule type" value="Genomic_DNA"/>
</dbReference>
<proteinExistence type="predicted"/>
<evidence type="ECO:0000313" key="2">
    <source>
        <dbReference type="EMBL" id="CAB4048787.1"/>
    </source>
</evidence>
<dbReference type="InterPro" id="IPR015168">
    <property type="entry name" value="SsuA/THI5"/>
</dbReference>
<sequence length="367" mass="39983">MRNQFHRIFALTLVLCATFFLDPTYAAGPLKPVRIVVGTQTLNIGYPWLTLPQAQALGYWKEEGYDVQVVPLAPPAQPIALLLAGQADFAMVNGAVVVQAHALKNEPVKVAMLNGVTDWSIGVLADSPYKSVKDLKGKVIGTFGLASGGVALLRAYFQDNGMDPDKDVQIIATGSGAPAIDALRSGRVQALVFWATAMASYENAGLKMRYMRGADWRQIPDYSLSVMEKTAQTDPKMVEGIVRGMAKATVFALANPDCARRIQWKTWPSTKPTGSSDDKVLAKWDDNVLNAQLATLSDAFTMTGGKYYGNFDPAAYDRLQQFMLRTKQIPKTVPPSDYALQIPDFYGRANSFDAGAIKQASLKCSGW</sequence>
<organism evidence="2 3">
    <name type="scientific">Paraburkholderia phenoliruptrix</name>
    <dbReference type="NCBI Taxonomy" id="252970"/>
    <lineage>
        <taxon>Bacteria</taxon>
        <taxon>Pseudomonadati</taxon>
        <taxon>Pseudomonadota</taxon>
        <taxon>Betaproteobacteria</taxon>
        <taxon>Burkholderiales</taxon>
        <taxon>Burkholderiaceae</taxon>
        <taxon>Paraburkholderia</taxon>
    </lineage>
</organism>
<dbReference type="GeneID" id="27797416"/>
<name>A0A6J5K4Z2_9BURK</name>
<dbReference type="PANTHER" id="PTHR30024">
    <property type="entry name" value="ALIPHATIC SULFONATES-BINDING PROTEIN-RELATED"/>
    <property type="match status" value="1"/>
</dbReference>
<reference evidence="2 3" key="1">
    <citation type="submission" date="2020-04" db="EMBL/GenBank/DDBJ databases">
        <authorList>
            <person name="De Canck E."/>
        </authorList>
    </citation>
    <scope>NUCLEOTIDE SEQUENCE [LARGE SCALE GENOMIC DNA]</scope>
    <source>
        <strain evidence="2 3">LMG 9964</strain>
    </source>
</reference>
<feature type="domain" description="SsuA/THI5-like" evidence="1">
    <location>
        <begin position="54"/>
        <end position="258"/>
    </location>
</feature>
<evidence type="ECO:0000313" key="3">
    <source>
        <dbReference type="Proteomes" id="UP000494102"/>
    </source>
</evidence>
<dbReference type="Pfam" id="PF09084">
    <property type="entry name" value="NMT1"/>
    <property type="match status" value="1"/>
</dbReference>
<dbReference type="Gene3D" id="3.40.190.10">
    <property type="entry name" value="Periplasmic binding protein-like II"/>
    <property type="match status" value="2"/>
</dbReference>